<dbReference type="SUPFAM" id="SSF51735">
    <property type="entry name" value="NAD(P)-binding Rossmann-fold domains"/>
    <property type="match status" value="1"/>
</dbReference>
<dbReference type="PANTHER" id="PTHR43677:SF4">
    <property type="entry name" value="QUINONE OXIDOREDUCTASE-LIKE PROTEIN 2"/>
    <property type="match status" value="1"/>
</dbReference>
<dbReference type="Gene3D" id="3.40.50.720">
    <property type="entry name" value="NAD(P)-binding Rossmann-like Domain"/>
    <property type="match status" value="1"/>
</dbReference>
<dbReference type="InterPro" id="IPR020843">
    <property type="entry name" value="ER"/>
</dbReference>
<name>A0A515DDU9_9BURK</name>
<evidence type="ECO:0000259" key="1">
    <source>
        <dbReference type="SMART" id="SM00829"/>
    </source>
</evidence>
<dbReference type="SMART" id="SM00829">
    <property type="entry name" value="PKS_ER"/>
    <property type="match status" value="1"/>
</dbReference>
<evidence type="ECO:0000313" key="2">
    <source>
        <dbReference type="EMBL" id="QDL38584.1"/>
    </source>
</evidence>
<protein>
    <submittedName>
        <fullName evidence="2">NADPH:quinone oxidoreductase family protein</fullName>
    </submittedName>
</protein>
<dbReference type="Proteomes" id="UP000316798">
    <property type="component" value="Chromosome"/>
</dbReference>
<dbReference type="RefSeq" id="WP_142820024.1">
    <property type="nucleotide sequence ID" value="NZ_CP035503.1"/>
</dbReference>
<reference evidence="2 3" key="1">
    <citation type="submission" date="2019-01" db="EMBL/GenBank/DDBJ databases">
        <title>Genomic insights into a novel species Rhodoferax sp.</title>
        <authorList>
            <person name="Jin L."/>
        </authorList>
    </citation>
    <scope>NUCLEOTIDE SEQUENCE [LARGE SCALE GENOMIC DNA]</scope>
    <source>
        <strain evidence="2 3">CHu59-6-5</strain>
    </source>
</reference>
<dbReference type="GO" id="GO:0016491">
    <property type="term" value="F:oxidoreductase activity"/>
    <property type="evidence" value="ECO:0007669"/>
    <property type="project" value="InterPro"/>
</dbReference>
<dbReference type="PANTHER" id="PTHR43677">
    <property type="entry name" value="SHORT-CHAIN DEHYDROGENASE/REDUCTASE"/>
    <property type="match status" value="1"/>
</dbReference>
<dbReference type="Gene3D" id="3.90.180.10">
    <property type="entry name" value="Medium-chain alcohol dehydrogenases, catalytic domain"/>
    <property type="match status" value="1"/>
</dbReference>
<dbReference type="InterPro" id="IPR036291">
    <property type="entry name" value="NAD(P)-bd_dom_sf"/>
</dbReference>
<dbReference type="Pfam" id="PF00107">
    <property type="entry name" value="ADH_zinc_N"/>
    <property type="match status" value="1"/>
</dbReference>
<gene>
    <name evidence="2" type="ORF">EUB48_15780</name>
</gene>
<organism evidence="2 3">
    <name type="scientific">Rhodoferax sediminis</name>
    <dbReference type="NCBI Taxonomy" id="2509614"/>
    <lineage>
        <taxon>Bacteria</taxon>
        <taxon>Pseudomonadati</taxon>
        <taxon>Pseudomonadota</taxon>
        <taxon>Betaproteobacteria</taxon>
        <taxon>Burkholderiales</taxon>
        <taxon>Comamonadaceae</taxon>
        <taxon>Rhodoferax</taxon>
    </lineage>
</organism>
<proteinExistence type="predicted"/>
<feature type="domain" description="Enoyl reductase (ER)" evidence="1">
    <location>
        <begin position="10"/>
        <end position="326"/>
    </location>
</feature>
<dbReference type="AlphaFoldDB" id="A0A515DDU9"/>
<dbReference type="OrthoDB" id="4190732at2"/>
<dbReference type="InterPro" id="IPR011032">
    <property type="entry name" value="GroES-like_sf"/>
</dbReference>
<dbReference type="SUPFAM" id="SSF50129">
    <property type="entry name" value="GroES-like"/>
    <property type="match status" value="1"/>
</dbReference>
<dbReference type="InterPro" id="IPR051397">
    <property type="entry name" value="Zn-ADH-like_protein"/>
</dbReference>
<evidence type="ECO:0000313" key="3">
    <source>
        <dbReference type="Proteomes" id="UP000316798"/>
    </source>
</evidence>
<dbReference type="InterPro" id="IPR013154">
    <property type="entry name" value="ADH-like_N"/>
</dbReference>
<keyword evidence="3" id="KW-1185">Reference proteome</keyword>
<dbReference type="InterPro" id="IPR013149">
    <property type="entry name" value="ADH-like_C"/>
</dbReference>
<dbReference type="KEGG" id="rhf:EUB48_15780"/>
<sequence>MLAVQVRKPGPIDSHCTEDIPNLTPGAGQVLVDVQAAAVNYPDLLVVTGRYQTVPPLPFTPGKDAAGVVRAVGAGVNRVKPGDRVLLHVEYGTFATQALAREDQCLPLPAGMNFVDAVSLGLAAQTAWFALLERGAFEPGDRVLVTGASGAVGQAAVQIASALGGTVLAAASNLERARSVLAGTQCHFIDLSAPDLRNSLRDQVHAATGGQGVDVVIETLGGDAFDAALRAMAWCGRIVAVGFAAGRIPDIKAGHLLVKNIAALGLQWTDYRDRQPQRVARAHAALSALWERGALRAPVMKTLPLREFAEAFRLIDTRQASGRLVLTMD</sequence>
<dbReference type="CDD" id="cd08241">
    <property type="entry name" value="QOR1"/>
    <property type="match status" value="1"/>
</dbReference>
<dbReference type="EMBL" id="CP035503">
    <property type="protein sequence ID" value="QDL38584.1"/>
    <property type="molecule type" value="Genomic_DNA"/>
</dbReference>
<dbReference type="Pfam" id="PF08240">
    <property type="entry name" value="ADH_N"/>
    <property type="match status" value="1"/>
</dbReference>
<accession>A0A515DDU9</accession>